<sequence>MILFKGFTLLFSTGCQDCITFAILHNIAIQQNVLPIEVANEDNEIDVVQDNQINPNYLHEGRRIQKEIINMCFNDQQ</sequence>
<comment type="caution">
    <text evidence="1">The sequence shown here is derived from an EMBL/GenBank/DDBJ whole genome shotgun (WGS) entry which is preliminary data.</text>
</comment>
<dbReference type="Proteomes" id="UP001353858">
    <property type="component" value="Unassembled WGS sequence"/>
</dbReference>
<organism evidence="1 2">
    <name type="scientific">Aquatica leii</name>
    <dbReference type="NCBI Taxonomy" id="1421715"/>
    <lineage>
        <taxon>Eukaryota</taxon>
        <taxon>Metazoa</taxon>
        <taxon>Ecdysozoa</taxon>
        <taxon>Arthropoda</taxon>
        <taxon>Hexapoda</taxon>
        <taxon>Insecta</taxon>
        <taxon>Pterygota</taxon>
        <taxon>Neoptera</taxon>
        <taxon>Endopterygota</taxon>
        <taxon>Coleoptera</taxon>
        <taxon>Polyphaga</taxon>
        <taxon>Elateriformia</taxon>
        <taxon>Elateroidea</taxon>
        <taxon>Lampyridae</taxon>
        <taxon>Luciolinae</taxon>
        <taxon>Aquatica</taxon>
    </lineage>
</organism>
<protein>
    <submittedName>
        <fullName evidence="1">Uncharacterized protein</fullName>
    </submittedName>
</protein>
<reference evidence="2" key="1">
    <citation type="submission" date="2023-01" db="EMBL/GenBank/DDBJ databases">
        <title>Key to firefly adult light organ development and bioluminescence: homeobox transcription factors regulate luciferase expression and transportation to peroxisome.</title>
        <authorList>
            <person name="Fu X."/>
        </authorList>
    </citation>
    <scope>NUCLEOTIDE SEQUENCE [LARGE SCALE GENOMIC DNA]</scope>
</reference>
<dbReference type="EMBL" id="JARPUR010000001">
    <property type="protein sequence ID" value="KAK4885528.1"/>
    <property type="molecule type" value="Genomic_DNA"/>
</dbReference>
<proteinExistence type="predicted"/>
<keyword evidence="2" id="KW-1185">Reference proteome</keyword>
<evidence type="ECO:0000313" key="1">
    <source>
        <dbReference type="EMBL" id="KAK4885528.1"/>
    </source>
</evidence>
<evidence type="ECO:0000313" key="2">
    <source>
        <dbReference type="Proteomes" id="UP001353858"/>
    </source>
</evidence>
<gene>
    <name evidence="1" type="ORF">RN001_001799</name>
</gene>
<accession>A0AAN7QN32</accession>
<name>A0AAN7QN32_9COLE</name>
<dbReference type="AlphaFoldDB" id="A0AAN7QN32"/>